<protein>
    <submittedName>
        <fullName evidence="1">Uncharacterized protein</fullName>
    </submittedName>
</protein>
<dbReference type="Proteomes" id="UP001153954">
    <property type="component" value="Unassembled WGS sequence"/>
</dbReference>
<dbReference type="EMBL" id="CAKOGL010000029">
    <property type="protein sequence ID" value="CAH2106312.1"/>
    <property type="molecule type" value="Genomic_DNA"/>
</dbReference>
<reference evidence="1" key="1">
    <citation type="submission" date="2022-03" db="EMBL/GenBank/DDBJ databases">
        <authorList>
            <person name="Tunstrom K."/>
        </authorList>
    </citation>
    <scope>NUCLEOTIDE SEQUENCE</scope>
</reference>
<evidence type="ECO:0000313" key="2">
    <source>
        <dbReference type="Proteomes" id="UP001153954"/>
    </source>
</evidence>
<sequence>MNKPETLYLVHTQEEKKLLLDQGCGISEGSHAMTIHAQAQGQIYGEVIIVESKTENFRIDDSVPHTVVAVQKHLCLRR</sequence>
<keyword evidence="2" id="KW-1185">Reference proteome</keyword>
<organism evidence="1 2">
    <name type="scientific">Euphydryas editha</name>
    <name type="common">Edith's checkerspot</name>
    <dbReference type="NCBI Taxonomy" id="104508"/>
    <lineage>
        <taxon>Eukaryota</taxon>
        <taxon>Metazoa</taxon>
        <taxon>Ecdysozoa</taxon>
        <taxon>Arthropoda</taxon>
        <taxon>Hexapoda</taxon>
        <taxon>Insecta</taxon>
        <taxon>Pterygota</taxon>
        <taxon>Neoptera</taxon>
        <taxon>Endopterygota</taxon>
        <taxon>Lepidoptera</taxon>
        <taxon>Glossata</taxon>
        <taxon>Ditrysia</taxon>
        <taxon>Papilionoidea</taxon>
        <taxon>Nymphalidae</taxon>
        <taxon>Nymphalinae</taxon>
        <taxon>Euphydryas</taxon>
    </lineage>
</organism>
<name>A0AAU9V805_EUPED</name>
<proteinExistence type="predicted"/>
<dbReference type="Gene3D" id="3.40.50.300">
    <property type="entry name" value="P-loop containing nucleotide triphosphate hydrolases"/>
    <property type="match status" value="1"/>
</dbReference>
<accession>A0AAU9V805</accession>
<comment type="caution">
    <text evidence="1">The sequence shown here is derived from an EMBL/GenBank/DDBJ whole genome shotgun (WGS) entry which is preliminary data.</text>
</comment>
<dbReference type="InterPro" id="IPR027417">
    <property type="entry name" value="P-loop_NTPase"/>
</dbReference>
<evidence type="ECO:0000313" key="1">
    <source>
        <dbReference type="EMBL" id="CAH2106312.1"/>
    </source>
</evidence>
<gene>
    <name evidence="1" type="ORF">EEDITHA_LOCUS20461</name>
</gene>
<dbReference type="AlphaFoldDB" id="A0AAU9V805"/>